<organism evidence="1 2">
    <name type="scientific">Ensete ventricosum</name>
    <name type="common">Abyssinian banana</name>
    <name type="synonym">Musa ensete</name>
    <dbReference type="NCBI Taxonomy" id="4639"/>
    <lineage>
        <taxon>Eukaryota</taxon>
        <taxon>Viridiplantae</taxon>
        <taxon>Streptophyta</taxon>
        <taxon>Embryophyta</taxon>
        <taxon>Tracheophyta</taxon>
        <taxon>Spermatophyta</taxon>
        <taxon>Magnoliopsida</taxon>
        <taxon>Liliopsida</taxon>
        <taxon>Zingiberales</taxon>
        <taxon>Musaceae</taxon>
        <taxon>Ensete</taxon>
    </lineage>
</organism>
<comment type="caution">
    <text evidence="1">The sequence shown here is derived from an EMBL/GenBank/DDBJ whole genome shotgun (WGS) entry which is preliminary data.</text>
</comment>
<evidence type="ECO:0000313" key="1">
    <source>
        <dbReference type="EMBL" id="RRT41415.1"/>
    </source>
</evidence>
<dbReference type="Proteomes" id="UP000287651">
    <property type="component" value="Unassembled WGS sequence"/>
</dbReference>
<sequence>FLLRSSREPIGVPRFTRSRAMPPVPASDHASPVRESISGSRFSSLRGVRWRIDLGILPKSPASIDDLRRVAADSRRRYAHLRRRLIVDPHLSKDESKSPDLIVDNPLSQSPGEVVNWFYLIS</sequence>
<dbReference type="AlphaFoldDB" id="A0A426XPQ4"/>
<evidence type="ECO:0000313" key="2">
    <source>
        <dbReference type="Proteomes" id="UP000287651"/>
    </source>
</evidence>
<proteinExistence type="predicted"/>
<dbReference type="EMBL" id="AMZH03018597">
    <property type="protein sequence ID" value="RRT41415.1"/>
    <property type="molecule type" value="Genomic_DNA"/>
</dbReference>
<protein>
    <submittedName>
        <fullName evidence="1">Uncharacterized protein</fullName>
    </submittedName>
</protein>
<gene>
    <name evidence="1" type="ORF">B296_00057843</name>
</gene>
<feature type="non-terminal residue" evidence="1">
    <location>
        <position position="1"/>
    </location>
</feature>
<reference evidence="1 2" key="1">
    <citation type="journal article" date="2014" name="Agronomy (Basel)">
        <title>A Draft Genome Sequence for Ensete ventricosum, the Drought-Tolerant Tree Against Hunger.</title>
        <authorList>
            <person name="Harrison J."/>
            <person name="Moore K.A."/>
            <person name="Paszkiewicz K."/>
            <person name="Jones T."/>
            <person name="Grant M."/>
            <person name="Ambacheew D."/>
            <person name="Muzemil S."/>
            <person name="Studholme D.J."/>
        </authorList>
    </citation>
    <scope>NUCLEOTIDE SEQUENCE [LARGE SCALE GENOMIC DNA]</scope>
</reference>
<accession>A0A426XPQ4</accession>
<name>A0A426XPQ4_ENSVE</name>